<accession>A0A183B6W6</accession>
<evidence type="ECO:0000313" key="9">
    <source>
        <dbReference type="WBParaSite" id="ECPE_0001499101-mRNA-1"/>
    </source>
</evidence>
<dbReference type="InterPro" id="IPR011011">
    <property type="entry name" value="Znf_FYVE_PHD"/>
</dbReference>
<dbReference type="AlphaFoldDB" id="A0A183B6W6"/>
<dbReference type="GO" id="GO:0031901">
    <property type="term" value="C:early endosome membrane"/>
    <property type="evidence" value="ECO:0007669"/>
    <property type="project" value="TreeGrafter"/>
</dbReference>
<proteinExistence type="predicted"/>
<feature type="domain" description="FYVE-type" evidence="6">
    <location>
        <begin position="266"/>
        <end position="338"/>
    </location>
</feature>
<reference evidence="7 8" key="2">
    <citation type="submission" date="2018-11" db="EMBL/GenBank/DDBJ databases">
        <authorList>
            <consortium name="Pathogen Informatics"/>
        </authorList>
    </citation>
    <scope>NUCLEOTIDE SEQUENCE [LARGE SCALE GENOMIC DNA]</scope>
    <source>
        <strain evidence="7 8">Egypt</strain>
    </source>
</reference>
<name>A0A183B6W6_9TREM</name>
<dbReference type="WBParaSite" id="ECPE_0001499101-mRNA-1">
    <property type="protein sequence ID" value="ECPE_0001499101-mRNA-1"/>
    <property type="gene ID" value="ECPE_0001499101"/>
</dbReference>
<dbReference type="EMBL" id="UZAN01059033">
    <property type="protein sequence ID" value="VDP92222.1"/>
    <property type="molecule type" value="Genomic_DNA"/>
</dbReference>
<evidence type="ECO:0000313" key="8">
    <source>
        <dbReference type="Proteomes" id="UP000272942"/>
    </source>
</evidence>
<evidence type="ECO:0000256" key="3">
    <source>
        <dbReference type="ARBA" id="ARBA00022833"/>
    </source>
</evidence>
<dbReference type="InterPro" id="IPR000306">
    <property type="entry name" value="Znf_FYVE"/>
</dbReference>
<evidence type="ECO:0000256" key="2">
    <source>
        <dbReference type="ARBA" id="ARBA00022771"/>
    </source>
</evidence>
<dbReference type="PROSITE" id="PS50178">
    <property type="entry name" value="ZF_FYVE"/>
    <property type="match status" value="1"/>
</dbReference>
<dbReference type="PANTHER" id="PTHR46319:SF3">
    <property type="entry name" value="ZINC FINGER FYVE DOMAIN-CONTAINING PROTEIN"/>
    <property type="match status" value="1"/>
</dbReference>
<protein>
    <submittedName>
        <fullName evidence="9">FYVE-type domain-containing protein</fullName>
    </submittedName>
</protein>
<dbReference type="PANTHER" id="PTHR46319">
    <property type="entry name" value="ZINC FINGER FYVE DOMAIN-CONTAINING PROTEIN"/>
    <property type="match status" value="1"/>
</dbReference>
<dbReference type="InterPro" id="IPR013083">
    <property type="entry name" value="Znf_RING/FYVE/PHD"/>
</dbReference>
<dbReference type="Gene3D" id="3.30.40.10">
    <property type="entry name" value="Zinc/RING finger domain, C3HC4 (zinc finger)"/>
    <property type="match status" value="1"/>
</dbReference>
<sequence>MSSIESGSSPNVTTISNEVDLPESNKLSEILPSGSNPSTTIDPNQTTITVTVASSSSSLLIRSDQLVGSIFKSSTVQSDGQRSTLADHVIKPDASPKACVRPPSTGDLTRKRSFEAEETNSDSHTTSISGCNVLKRQTPNSTVRKPPERPTTLFPPRVAAVRQVKRPNSLPIPSHVPSPKSENWDQLKEPDKTVGTSSTEGGAASTPRTIVAGRRVLQSTQTLRGSFPRTAPEAQRKSVPGSANESPWQPLASHEIGTRAPPWAPDHMTTSCMLCSTHFNLIRQRQHCRACGRIVCAVCCTRSVPVPYLSCVGTNLEQKQQQQQRPTVATYPCLRALLFCFD</sequence>
<organism evidence="9">
    <name type="scientific">Echinostoma caproni</name>
    <dbReference type="NCBI Taxonomy" id="27848"/>
    <lineage>
        <taxon>Eukaryota</taxon>
        <taxon>Metazoa</taxon>
        <taxon>Spiralia</taxon>
        <taxon>Lophotrochozoa</taxon>
        <taxon>Platyhelminthes</taxon>
        <taxon>Trematoda</taxon>
        <taxon>Digenea</taxon>
        <taxon>Plagiorchiida</taxon>
        <taxon>Echinostomata</taxon>
        <taxon>Echinostomatoidea</taxon>
        <taxon>Echinostomatidae</taxon>
        <taxon>Echinostoma</taxon>
    </lineage>
</organism>
<feature type="compositionally biased region" description="Basic and acidic residues" evidence="5">
    <location>
        <begin position="182"/>
        <end position="192"/>
    </location>
</feature>
<evidence type="ECO:0000259" key="6">
    <source>
        <dbReference type="PROSITE" id="PS50178"/>
    </source>
</evidence>
<evidence type="ECO:0000256" key="1">
    <source>
        <dbReference type="ARBA" id="ARBA00022723"/>
    </source>
</evidence>
<evidence type="ECO:0000256" key="5">
    <source>
        <dbReference type="SAM" id="MobiDB-lite"/>
    </source>
</evidence>
<dbReference type="Pfam" id="PF01363">
    <property type="entry name" value="FYVE"/>
    <property type="match status" value="1"/>
</dbReference>
<reference evidence="9" key="1">
    <citation type="submission" date="2016-06" db="UniProtKB">
        <authorList>
            <consortium name="WormBaseParasite"/>
        </authorList>
    </citation>
    <scope>IDENTIFICATION</scope>
</reference>
<evidence type="ECO:0000256" key="4">
    <source>
        <dbReference type="PROSITE-ProRule" id="PRU00091"/>
    </source>
</evidence>
<feature type="region of interest" description="Disordered" evidence="5">
    <location>
        <begin position="93"/>
        <end position="249"/>
    </location>
</feature>
<dbReference type="GO" id="GO:0008270">
    <property type="term" value="F:zinc ion binding"/>
    <property type="evidence" value="ECO:0007669"/>
    <property type="project" value="UniProtKB-KW"/>
</dbReference>
<gene>
    <name evidence="7" type="ORF">ECPE_LOCUS14950</name>
</gene>
<feature type="region of interest" description="Disordered" evidence="5">
    <location>
        <begin position="1"/>
        <end position="44"/>
    </location>
</feature>
<dbReference type="SUPFAM" id="SSF57903">
    <property type="entry name" value="FYVE/PHD zinc finger"/>
    <property type="match status" value="1"/>
</dbReference>
<dbReference type="SMART" id="SM00064">
    <property type="entry name" value="FYVE"/>
    <property type="match status" value="1"/>
</dbReference>
<dbReference type="GO" id="GO:0016197">
    <property type="term" value="P:endosomal transport"/>
    <property type="evidence" value="ECO:0007669"/>
    <property type="project" value="TreeGrafter"/>
</dbReference>
<dbReference type="InterPro" id="IPR017455">
    <property type="entry name" value="Znf_FYVE-rel"/>
</dbReference>
<feature type="compositionally biased region" description="Polar residues" evidence="5">
    <location>
        <begin position="1"/>
        <end position="17"/>
    </location>
</feature>
<evidence type="ECO:0000313" key="7">
    <source>
        <dbReference type="EMBL" id="VDP92222.1"/>
    </source>
</evidence>
<dbReference type="Proteomes" id="UP000272942">
    <property type="component" value="Unassembled WGS sequence"/>
</dbReference>
<dbReference type="OrthoDB" id="5872154at2759"/>
<keyword evidence="1" id="KW-0479">Metal-binding</keyword>
<feature type="compositionally biased region" description="Polar residues" evidence="5">
    <location>
        <begin position="122"/>
        <end position="143"/>
    </location>
</feature>
<keyword evidence="2 4" id="KW-0863">Zinc-finger</keyword>
<keyword evidence="8" id="KW-1185">Reference proteome</keyword>
<feature type="compositionally biased region" description="Polar residues" evidence="5">
    <location>
        <begin position="33"/>
        <end position="44"/>
    </location>
</feature>
<keyword evidence="3" id="KW-0862">Zinc</keyword>